<name>A0A0F9J802_9ZZZZ</name>
<evidence type="ECO:0000313" key="1">
    <source>
        <dbReference type="EMBL" id="KKM01986.1"/>
    </source>
</evidence>
<dbReference type="AlphaFoldDB" id="A0A0F9J802"/>
<protein>
    <submittedName>
        <fullName evidence="1">Uncharacterized protein</fullName>
    </submittedName>
</protein>
<gene>
    <name evidence="1" type="ORF">LCGC14_1788970</name>
</gene>
<proteinExistence type="predicted"/>
<accession>A0A0F9J802</accession>
<reference evidence="1" key="1">
    <citation type="journal article" date="2015" name="Nature">
        <title>Complex archaea that bridge the gap between prokaryotes and eukaryotes.</title>
        <authorList>
            <person name="Spang A."/>
            <person name="Saw J.H."/>
            <person name="Jorgensen S.L."/>
            <person name="Zaremba-Niedzwiedzka K."/>
            <person name="Martijn J."/>
            <person name="Lind A.E."/>
            <person name="van Eijk R."/>
            <person name="Schleper C."/>
            <person name="Guy L."/>
            <person name="Ettema T.J."/>
        </authorList>
    </citation>
    <scope>NUCLEOTIDE SEQUENCE</scope>
</reference>
<sequence>MNDLLEAARAVVKENAKNLDPNYYPWRDLGIPMVPLPIDQKYLTALSEAVEERRS</sequence>
<comment type="caution">
    <text evidence="1">The sequence shown here is derived from an EMBL/GenBank/DDBJ whole genome shotgun (WGS) entry which is preliminary data.</text>
</comment>
<organism evidence="1">
    <name type="scientific">marine sediment metagenome</name>
    <dbReference type="NCBI Taxonomy" id="412755"/>
    <lineage>
        <taxon>unclassified sequences</taxon>
        <taxon>metagenomes</taxon>
        <taxon>ecological metagenomes</taxon>
    </lineage>
</organism>
<dbReference type="EMBL" id="LAZR01017052">
    <property type="protein sequence ID" value="KKM01986.1"/>
    <property type="molecule type" value="Genomic_DNA"/>
</dbReference>